<dbReference type="EMBL" id="BGPR01005743">
    <property type="protein sequence ID" value="GBN12984.1"/>
    <property type="molecule type" value="Genomic_DNA"/>
</dbReference>
<reference evidence="2 3" key="1">
    <citation type="journal article" date="2019" name="Sci. Rep.">
        <title>Orb-weaving spider Araneus ventricosus genome elucidates the spidroin gene catalogue.</title>
        <authorList>
            <person name="Kono N."/>
            <person name="Nakamura H."/>
            <person name="Ohtoshi R."/>
            <person name="Moran D.A.P."/>
            <person name="Shinohara A."/>
            <person name="Yoshida Y."/>
            <person name="Fujiwara M."/>
            <person name="Mori M."/>
            <person name="Tomita M."/>
            <person name="Arakawa K."/>
        </authorList>
    </citation>
    <scope>NUCLEOTIDE SEQUENCE [LARGE SCALE GENOMIC DNA]</scope>
</reference>
<dbReference type="AlphaFoldDB" id="A0A4Y2LEM9"/>
<name>A0A4Y2LEM9_ARAVE</name>
<keyword evidence="3" id="KW-1185">Reference proteome</keyword>
<comment type="caution">
    <text evidence="2">The sequence shown here is derived from an EMBL/GenBank/DDBJ whole genome shotgun (WGS) entry which is preliminary data.</text>
</comment>
<sequence>MVAKVRGPGMADARHSILTPVKLPPNYKTSEAGKRHYIFATVFNPFLFKNSSSITTSELNPPYSSAQGEINEGRHYINTGTKGGVLRTFAQVLQQQ</sequence>
<proteinExistence type="predicted"/>
<dbReference type="Proteomes" id="UP000499080">
    <property type="component" value="Unassembled WGS sequence"/>
</dbReference>
<organism evidence="2 3">
    <name type="scientific">Araneus ventricosus</name>
    <name type="common">Orbweaver spider</name>
    <name type="synonym">Epeira ventricosa</name>
    <dbReference type="NCBI Taxonomy" id="182803"/>
    <lineage>
        <taxon>Eukaryota</taxon>
        <taxon>Metazoa</taxon>
        <taxon>Ecdysozoa</taxon>
        <taxon>Arthropoda</taxon>
        <taxon>Chelicerata</taxon>
        <taxon>Arachnida</taxon>
        <taxon>Araneae</taxon>
        <taxon>Araneomorphae</taxon>
        <taxon>Entelegynae</taxon>
        <taxon>Araneoidea</taxon>
        <taxon>Araneidae</taxon>
        <taxon>Araneus</taxon>
    </lineage>
</organism>
<protein>
    <submittedName>
        <fullName evidence="2">Uncharacterized protein</fullName>
    </submittedName>
</protein>
<evidence type="ECO:0000256" key="1">
    <source>
        <dbReference type="SAM" id="MobiDB-lite"/>
    </source>
</evidence>
<evidence type="ECO:0000313" key="2">
    <source>
        <dbReference type="EMBL" id="GBN12984.1"/>
    </source>
</evidence>
<gene>
    <name evidence="2" type="ORF">AVEN_174242_1</name>
</gene>
<evidence type="ECO:0000313" key="3">
    <source>
        <dbReference type="Proteomes" id="UP000499080"/>
    </source>
</evidence>
<feature type="region of interest" description="Disordered" evidence="1">
    <location>
        <begin position="1"/>
        <end position="25"/>
    </location>
</feature>
<accession>A0A4Y2LEM9</accession>